<accession>A0ABR2LJT4</accession>
<proteinExistence type="predicted"/>
<comment type="caution">
    <text evidence="1">The sequence shown here is derived from an EMBL/GenBank/DDBJ whole genome shotgun (WGS) entry which is preliminary data.</text>
</comment>
<evidence type="ECO:0000313" key="2">
    <source>
        <dbReference type="Proteomes" id="UP001412067"/>
    </source>
</evidence>
<evidence type="ECO:0000313" key="1">
    <source>
        <dbReference type="EMBL" id="KAK8943387.1"/>
    </source>
</evidence>
<protein>
    <submittedName>
        <fullName evidence="1">GATA transcription factor 26</fullName>
    </submittedName>
</protein>
<dbReference type="Proteomes" id="UP001412067">
    <property type="component" value="Unassembled WGS sequence"/>
</dbReference>
<sequence>MENVLEVLHAISGSAQSNRRDSLVLSKKRSLIRSKPSSVEKLTKDLYSIWHEQQSSNLSGISDDDLLFESELIMGSEEIGHGGVLLGYPRPKVAEEESEASSLPSYDKDNFSPEILNILQERDPLLLSANLELTRGEKNLSLERAAVRGCGAHIGIHVRSSCDSTCTEREKDRREGSMERLFMRSGIVANYIDTSIKYCSLKSMFSSPQFLECLSHFQQLLQEGIFDLSTLRMSVEECRTLKRLVLLNFIESRWVLHYKEIKDKKDRQVAAVKSSETSKSYFHYSISTPSKRHCESKDRHLLASARATHSIRTTSGRNSSALQVWLRGRPLTQIRVEADFCGNLEGGESHPRGIRRQIHLSTRGRGYI</sequence>
<dbReference type="PANTHER" id="PTHR46855">
    <property type="entry name" value="OSJNBB0038F03.10 PROTEIN"/>
    <property type="match status" value="1"/>
</dbReference>
<organism evidence="1 2">
    <name type="scientific">Platanthera guangdongensis</name>
    <dbReference type="NCBI Taxonomy" id="2320717"/>
    <lineage>
        <taxon>Eukaryota</taxon>
        <taxon>Viridiplantae</taxon>
        <taxon>Streptophyta</taxon>
        <taxon>Embryophyta</taxon>
        <taxon>Tracheophyta</taxon>
        <taxon>Spermatophyta</taxon>
        <taxon>Magnoliopsida</taxon>
        <taxon>Liliopsida</taxon>
        <taxon>Asparagales</taxon>
        <taxon>Orchidaceae</taxon>
        <taxon>Orchidoideae</taxon>
        <taxon>Orchideae</taxon>
        <taxon>Orchidinae</taxon>
        <taxon>Platanthera</taxon>
    </lineage>
</organism>
<name>A0ABR2LJT4_9ASPA</name>
<dbReference type="InterPro" id="IPR044589">
    <property type="entry name" value="GATA26/27"/>
</dbReference>
<gene>
    <name evidence="1" type="primary">GATA26</name>
    <name evidence="1" type="ORF">KSP40_PGU009547</name>
</gene>
<dbReference type="PANTHER" id="PTHR46855:SF1">
    <property type="entry name" value="GATA TRANSCRIPTION FACTOR 26"/>
    <property type="match status" value="1"/>
</dbReference>
<dbReference type="EMBL" id="JBBWWR010000018">
    <property type="protein sequence ID" value="KAK8943387.1"/>
    <property type="molecule type" value="Genomic_DNA"/>
</dbReference>
<reference evidence="1 2" key="1">
    <citation type="journal article" date="2022" name="Nat. Plants">
        <title>Genomes of leafy and leafless Platanthera orchids illuminate the evolution of mycoheterotrophy.</title>
        <authorList>
            <person name="Li M.H."/>
            <person name="Liu K.W."/>
            <person name="Li Z."/>
            <person name="Lu H.C."/>
            <person name="Ye Q.L."/>
            <person name="Zhang D."/>
            <person name="Wang J.Y."/>
            <person name="Li Y.F."/>
            <person name="Zhong Z.M."/>
            <person name="Liu X."/>
            <person name="Yu X."/>
            <person name="Liu D.K."/>
            <person name="Tu X.D."/>
            <person name="Liu B."/>
            <person name="Hao Y."/>
            <person name="Liao X.Y."/>
            <person name="Jiang Y.T."/>
            <person name="Sun W.H."/>
            <person name="Chen J."/>
            <person name="Chen Y.Q."/>
            <person name="Ai Y."/>
            <person name="Zhai J.W."/>
            <person name="Wu S.S."/>
            <person name="Zhou Z."/>
            <person name="Hsiao Y.Y."/>
            <person name="Wu W.L."/>
            <person name="Chen Y.Y."/>
            <person name="Lin Y.F."/>
            <person name="Hsu J.L."/>
            <person name="Li C.Y."/>
            <person name="Wang Z.W."/>
            <person name="Zhao X."/>
            <person name="Zhong W.Y."/>
            <person name="Ma X.K."/>
            <person name="Ma L."/>
            <person name="Huang J."/>
            <person name="Chen G.Z."/>
            <person name="Huang M.Z."/>
            <person name="Huang L."/>
            <person name="Peng D.H."/>
            <person name="Luo Y.B."/>
            <person name="Zou S.Q."/>
            <person name="Chen S.P."/>
            <person name="Lan S."/>
            <person name="Tsai W.C."/>
            <person name="Van de Peer Y."/>
            <person name="Liu Z.J."/>
        </authorList>
    </citation>
    <scope>NUCLEOTIDE SEQUENCE [LARGE SCALE GENOMIC DNA]</scope>
    <source>
        <strain evidence="1">Lor288</strain>
    </source>
</reference>
<keyword evidence="2" id="KW-1185">Reference proteome</keyword>